<dbReference type="Proteomes" id="UP000243459">
    <property type="component" value="Chromosome 3"/>
</dbReference>
<proteinExistence type="predicted"/>
<keyword evidence="3" id="KW-1185">Reference proteome</keyword>
<accession>A0A5P1FF63</accession>
<dbReference type="EMBL" id="CM007383">
    <property type="protein sequence ID" value="ONK76694.1"/>
    <property type="molecule type" value="Genomic_DNA"/>
</dbReference>
<dbReference type="Gramene" id="ONK76694">
    <property type="protein sequence ID" value="ONK76694"/>
    <property type="gene ID" value="A4U43_C03F31120"/>
</dbReference>
<name>A0A5P1FF63_ASPOF</name>
<sequence>MHRHVFQNTLLIFVLIVLENVRSDKAIECNHDPLFPLEALILPISLSPMLKRVRRHGLCTSMIGSESLVTMLRNGEQPSTTQVTEAPGVGPVAKQGLLEEQSGIQASERDKVITEDLLIPLMTKEVAGSSKPMDAMAGIEVIGLDS</sequence>
<feature type="signal peptide" evidence="1">
    <location>
        <begin position="1"/>
        <end position="26"/>
    </location>
</feature>
<evidence type="ECO:0000313" key="2">
    <source>
        <dbReference type="EMBL" id="ONK76694.1"/>
    </source>
</evidence>
<reference evidence="3" key="1">
    <citation type="journal article" date="2017" name="Nat. Commun.">
        <title>The asparagus genome sheds light on the origin and evolution of a young Y chromosome.</title>
        <authorList>
            <person name="Harkess A."/>
            <person name="Zhou J."/>
            <person name="Xu C."/>
            <person name="Bowers J.E."/>
            <person name="Van der Hulst R."/>
            <person name="Ayyampalayam S."/>
            <person name="Mercati F."/>
            <person name="Riccardi P."/>
            <person name="McKain M.R."/>
            <person name="Kakrana A."/>
            <person name="Tang H."/>
            <person name="Ray J."/>
            <person name="Groenendijk J."/>
            <person name="Arikit S."/>
            <person name="Mathioni S.M."/>
            <person name="Nakano M."/>
            <person name="Shan H."/>
            <person name="Telgmann-Rauber A."/>
            <person name="Kanno A."/>
            <person name="Yue Z."/>
            <person name="Chen H."/>
            <person name="Li W."/>
            <person name="Chen Y."/>
            <person name="Xu X."/>
            <person name="Zhang Y."/>
            <person name="Luo S."/>
            <person name="Chen H."/>
            <person name="Gao J."/>
            <person name="Mao Z."/>
            <person name="Pires J.C."/>
            <person name="Luo M."/>
            <person name="Kudrna D."/>
            <person name="Wing R.A."/>
            <person name="Meyers B.C."/>
            <person name="Yi K."/>
            <person name="Kong H."/>
            <person name="Lavrijsen P."/>
            <person name="Sunseri F."/>
            <person name="Falavigna A."/>
            <person name="Ye Y."/>
            <person name="Leebens-Mack J.H."/>
            <person name="Chen G."/>
        </authorList>
    </citation>
    <scope>NUCLEOTIDE SEQUENCE [LARGE SCALE GENOMIC DNA]</scope>
    <source>
        <strain evidence="3">cv. DH0086</strain>
    </source>
</reference>
<evidence type="ECO:0000256" key="1">
    <source>
        <dbReference type="SAM" id="SignalP"/>
    </source>
</evidence>
<protein>
    <submittedName>
        <fullName evidence="2">Uncharacterized protein</fullName>
    </submittedName>
</protein>
<organism evidence="2 3">
    <name type="scientific">Asparagus officinalis</name>
    <name type="common">Garden asparagus</name>
    <dbReference type="NCBI Taxonomy" id="4686"/>
    <lineage>
        <taxon>Eukaryota</taxon>
        <taxon>Viridiplantae</taxon>
        <taxon>Streptophyta</taxon>
        <taxon>Embryophyta</taxon>
        <taxon>Tracheophyta</taxon>
        <taxon>Spermatophyta</taxon>
        <taxon>Magnoliopsida</taxon>
        <taxon>Liliopsida</taxon>
        <taxon>Asparagales</taxon>
        <taxon>Asparagaceae</taxon>
        <taxon>Asparagoideae</taxon>
        <taxon>Asparagus</taxon>
    </lineage>
</organism>
<feature type="chain" id="PRO_5024324743" evidence="1">
    <location>
        <begin position="27"/>
        <end position="146"/>
    </location>
</feature>
<gene>
    <name evidence="2" type="ORF">A4U43_C03F31120</name>
</gene>
<keyword evidence="1" id="KW-0732">Signal</keyword>
<dbReference type="AlphaFoldDB" id="A0A5P1FF63"/>
<evidence type="ECO:0000313" key="3">
    <source>
        <dbReference type="Proteomes" id="UP000243459"/>
    </source>
</evidence>